<sequence length="114" mass="12489">MLGFTPGFPYLGGMDERIATPRLESPRTKITGGSVGIAGGQTGIYPIDSPGVWQLIGRTPVPLYDPQRETPILLKAGNYIVFKSIGEEEYREIEEAAKKGAYHCKSYPKKEGDD</sequence>
<evidence type="ECO:0000256" key="2">
    <source>
        <dbReference type="ARBA" id="ARBA00022801"/>
    </source>
</evidence>
<dbReference type="Pfam" id="PF02682">
    <property type="entry name" value="CT_C_D"/>
    <property type="match status" value="1"/>
</dbReference>
<organism evidence="5 6">
    <name type="scientific">Anaerovirgula multivorans</name>
    <dbReference type="NCBI Taxonomy" id="312168"/>
    <lineage>
        <taxon>Bacteria</taxon>
        <taxon>Bacillati</taxon>
        <taxon>Bacillota</taxon>
        <taxon>Clostridia</taxon>
        <taxon>Peptostreptococcales</taxon>
        <taxon>Natronincolaceae</taxon>
        <taxon>Anaerovirgula</taxon>
    </lineage>
</organism>
<evidence type="ECO:0000313" key="6">
    <source>
        <dbReference type="Proteomes" id="UP000198304"/>
    </source>
</evidence>
<dbReference type="GO" id="GO:0016787">
    <property type="term" value="F:hydrolase activity"/>
    <property type="evidence" value="ECO:0007669"/>
    <property type="project" value="UniProtKB-KW"/>
</dbReference>
<protein>
    <submittedName>
        <fullName evidence="5">Sensor histidine kinase inhibitor, KipI family</fullName>
    </submittedName>
</protein>
<dbReference type="InterPro" id="IPR010016">
    <property type="entry name" value="PxpB"/>
</dbReference>
<dbReference type="AlphaFoldDB" id="A0A239IR01"/>
<keyword evidence="6" id="KW-1185">Reference proteome</keyword>
<dbReference type="OrthoDB" id="9778567at2"/>
<evidence type="ECO:0000256" key="3">
    <source>
        <dbReference type="ARBA" id="ARBA00022840"/>
    </source>
</evidence>
<dbReference type="PANTHER" id="PTHR34698">
    <property type="entry name" value="5-OXOPROLINASE SUBUNIT B"/>
    <property type="match status" value="1"/>
</dbReference>
<dbReference type="InterPro" id="IPR003833">
    <property type="entry name" value="CT_C_D"/>
</dbReference>
<dbReference type="InterPro" id="IPR029000">
    <property type="entry name" value="Cyclophilin-like_dom_sf"/>
</dbReference>
<accession>A0A239IR01</accession>
<dbReference type="PANTHER" id="PTHR34698:SF2">
    <property type="entry name" value="5-OXOPROLINASE SUBUNIT B"/>
    <property type="match status" value="1"/>
</dbReference>
<reference evidence="5 6" key="1">
    <citation type="submission" date="2017-06" db="EMBL/GenBank/DDBJ databases">
        <authorList>
            <person name="Kim H.J."/>
            <person name="Triplett B.A."/>
        </authorList>
    </citation>
    <scope>NUCLEOTIDE SEQUENCE [LARGE SCALE GENOMIC DNA]</scope>
    <source>
        <strain evidence="5 6">SCA</strain>
    </source>
</reference>
<feature type="domain" description="Carboxyltransferase" evidence="4">
    <location>
        <begin position="1"/>
        <end position="74"/>
    </location>
</feature>
<dbReference type="EMBL" id="FZOJ01000030">
    <property type="protein sequence ID" value="SNS96206.1"/>
    <property type="molecule type" value="Genomic_DNA"/>
</dbReference>
<proteinExistence type="predicted"/>
<keyword evidence="1" id="KW-0547">Nucleotide-binding</keyword>
<dbReference type="SMART" id="SM00796">
    <property type="entry name" value="AHS1"/>
    <property type="match status" value="1"/>
</dbReference>
<dbReference type="GO" id="GO:0005524">
    <property type="term" value="F:ATP binding"/>
    <property type="evidence" value="ECO:0007669"/>
    <property type="project" value="UniProtKB-KW"/>
</dbReference>
<evidence type="ECO:0000256" key="1">
    <source>
        <dbReference type="ARBA" id="ARBA00022741"/>
    </source>
</evidence>
<keyword evidence="2" id="KW-0378">Hydrolase</keyword>
<name>A0A239IR01_9FIRM</name>
<evidence type="ECO:0000313" key="5">
    <source>
        <dbReference type="EMBL" id="SNS96206.1"/>
    </source>
</evidence>
<dbReference type="SUPFAM" id="SSF50891">
    <property type="entry name" value="Cyclophilin-like"/>
    <property type="match status" value="1"/>
</dbReference>
<dbReference type="Gene3D" id="2.40.100.10">
    <property type="entry name" value="Cyclophilin-like"/>
    <property type="match status" value="1"/>
</dbReference>
<keyword evidence="3" id="KW-0067">ATP-binding</keyword>
<gene>
    <name evidence="5" type="ORF">SAMN05446037_103014</name>
</gene>
<dbReference type="Proteomes" id="UP000198304">
    <property type="component" value="Unassembled WGS sequence"/>
</dbReference>
<evidence type="ECO:0000259" key="4">
    <source>
        <dbReference type="SMART" id="SM00796"/>
    </source>
</evidence>